<feature type="region of interest" description="Disordered" evidence="2">
    <location>
        <begin position="1"/>
        <end position="39"/>
    </location>
</feature>
<feature type="compositionally biased region" description="Basic residues" evidence="2">
    <location>
        <begin position="1"/>
        <end position="10"/>
    </location>
</feature>
<protein>
    <submittedName>
        <fullName evidence="6">Efflux RND transporter periplasmic adaptor subunit</fullName>
    </submittedName>
</protein>
<dbReference type="SUPFAM" id="SSF111369">
    <property type="entry name" value="HlyD-like secretion proteins"/>
    <property type="match status" value="1"/>
</dbReference>
<dbReference type="AlphaFoldDB" id="A0A9D9EMG4"/>
<accession>A0A9D9EMG4</accession>
<gene>
    <name evidence="6" type="ORF">IAA96_00930</name>
</gene>
<dbReference type="Gene3D" id="2.40.420.20">
    <property type="match status" value="1"/>
</dbReference>
<keyword evidence="3" id="KW-1133">Transmembrane helix</keyword>
<dbReference type="EMBL" id="JADIMS010000011">
    <property type="protein sequence ID" value="MBO8449650.1"/>
    <property type="molecule type" value="Genomic_DNA"/>
</dbReference>
<reference evidence="6" key="2">
    <citation type="journal article" date="2021" name="PeerJ">
        <title>Extensive microbial diversity within the chicken gut microbiome revealed by metagenomics and culture.</title>
        <authorList>
            <person name="Gilroy R."/>
            <person name="Ravi A."/>
            <person name="Getino M."/>
            <person name="Pursley I."/>
            <person name="Horton D.L."/>
            <person name="Alikhan N.F."/>
            <person name="Baker D."/>
            <person name="Gharbi K."/>
            <person name="Hall N."/>
            <person name="Watson M."/>
            <person name="Adriaenssens E.M."/>
            <person name="Foster-Nyarko E."/>
            <person name="Jarju S."/>
            <person name="Secka A."/>
            <person name="Antonio M."/>
            <person name="Oren A."/>
            <person name="Chaudhuri R.R."/>
            <person name="La Ragione R."/>
            <person name="Hildebrand F."/>
            <person name="Pallen M.J."/>
        </authorList>
    </citation>
    <scope>NUCLEOTIDE SEQUENCE</scope>
    <source>
        <strain evidence="6">B3-4054</strain>
    </source>
</reference>
<dbReference type="Pfam" id="PF25954">
    <property type="entry name" value="Beta-barrel_RND_2"/>
    <property type="match status" value="1"/>
</dbReference>
<dbReference type="Proteomes" id="UP000823616">
    <property type="component" value="Unassembled WGS sequence"/>
</dbReference>
<feature type="domain" description="YknX-like C-terminal permuted SH3-like" evidence="5">
    <location>
        <begin position="295"/>
        <end position="360"/>
    </location>
</feature>
<dbReference type="Pfam" id="PF25989">
    <property type="entry name" value="YknX_C"/>
    <property type="match status" value="1"/>
</dbReference>
<dbReference type="NCBIfam" id="TIGR01730">
    <property type="entry name" value="RND_mfp"/>
    <property type="match status" value="1"/>
</dbReference>
<evidence type="ECO:0000313" key="7">
    <source>
        <dbReference type="Proteomes" id="UP000823616"/>
    </source>
</evidence>
<proteinExistence type="inferred from homology"/>
<reference evidence="6" key="1">
    <citation type="submission" date="2020-10" db="EMBL/GenBank/DDBJ databases">
        <authorList>
            <person name="Gilroy R."/>
        </authorList>
    </citation>
    <scope>NUCLEOTIDE SEQUENCE</scope>
    <source>
        <strain evidence="6">B3-4054</strain>
    </source>
</reference>
<evidence type="ECO:0000313" key="6">
    <source>
        <dbReference type="EMBL" id="MBO8449650.1"/>
    </source>
</evidence>
<dbReference type="PANTHER" id="PTHR30469:SF33">
    <property type="entry name" value="SLR1207 PROTEIN"/>
    <property type="match status" value="1"/>
</dbReference>
<keyword evidence="3" id="KW-0812">Transmembrane</keyword>
<evidence type="ECO:0000256" key="2">
    <source>
        <dbReference type="SAM" id="MobiDB-lite"/>
    </source>
</evidence>
<sequence>MGGKHHHRARERGIKKNGPEKRVPEPAADSGSARGSSAAELQPAAEAAVRARRPKAPLSDLIIKIILLLLTAACMAAVVQAVWERMEKTPEQIRPEAAEQPEETVITVNAWTVAPETMVQTVKLNGDVSSKSEISLYADTSGKLVSYTVSVGSAVKRGDVVAYIDPSKPGAPYSVNPVRSTIDGTVISLPYTLGDTLSSSSPVATVGNLDDLQIIAYASEKYASVLRTGATADVVLAAYPERTFRAFVSQVSPVVDVSSRSIEIRLDISPARREVKPGMFASVTLVARRITGAKILPKTALRTYDDKNVVYLIDGENRARRTEIETGLSNDTHTQIVSGVEFGDRVIISGSVTDGTAVRVAGEELVPPDGGAGL</sequence>
<evidence type="ECO:0000259" key="5">
    <source>
        <dbReference type="Pfam" id="PF25989"/>
    </source>
</evidence>
<dbReference type="Gene3D" id="2.40.30.170">
    <property type="match status" value="1"/>
</dbReference>
<organism evidence="6 7">
    <name type="scientific">Candidatus Avitreponema avistercoris</name>
    <dbReference type="NCBI Taxonomy" id="2840705"/>
    <lineage>
        <taxon>Bacteria</taxon>
        <taxon>Pseudomonadati</taxon>
        <taxon>Spirochaetota</taxon>
        <taxon>Spirochaetia</taxon>
        <taxon>Spirochaetales</taxon>
        <taxon>Candidatus Avitreponema</taxon>
    </lineage>
</organism>
<feature type="compositionally biased region" description="Low complexity" evidence="2">
    <location>
        <begin position="27"/>
        <end position="39"/>
    </location>
</feature>
<dbReference type="InterPro" id="IPR058792">
    <property type="entry name" value="Beta-barrel_RND_2"/>
</dbReference>
<feature type="domain" description="CusB-like beta-barrel" evidence="4">
    <location>
        <begin position="216"/>
        <end position="287"/>
    </location>
</feature>
<comment type="caution">
    <text evidence="6">The sequence shown here is derived from an EMBL/GenBank/DDBJ whole genome shotgun (WGS) entry which is preliminary data.</text>
</comment>
<name>A0A9D9EMG4_9SPIR</name>
<evidence type="ECO:0000256" key="3">
    <source>
        <dbReference type="SAM" id="Phobius"/>
    </source>
</evidence>
<dbReference type="GO" id="GO:1990281">
    <property type="term" value="C:efflux pump complex"/>
    <property type="evidence" value="ECO:0007669"/>
    <property type="project" value="TreeGrafter"/>
</dbReference>
<feature type="compositionally biased region" description="Basic and acidic residues" evidence="2">
    <location>
        <begin position="11"/>
        <end position="24"/>
    </location>
</feature>
<evidence type="ECO:0000256" key="1">
    <source>
        <dbReference type="ARBA" id="ARBA00009477"/>
    </source>
</evidence>
<feature type="transmembrane region" description="Helical" evidence="3">
    <location>
        <begin position="61"/>
        <end position="83"/>
    </location>
</feature>
<dbReference type="InterPro" id="IPR058637">
    <property type="entry name" value="YknX-like_C"/>
</dbReference>
<dbReference type="Gene3D" id="2.40.50.100">
    <property type="match status" value="1"/>
</dbReference>
<dbReference type="GO" id="GO:0015562">
    <property type="term" value="F:efflux transmembrane transporter activity"/>
    <property type="evidence" value="ECO:0007669"/>
    <property type="project" value="TreeGrafter"/>
</dbReference>
<keyword evidence="3" id="KW-0472">Membrane</keyword>
<dbReference type="InterPro" id="IPR006143">
    <property type="entry name" value="RND_pump_MFP"/>
</dbReference>
<evidence type="ECO:0000259" key="4">
    <source>
        <dbReference type="Pfam" id="PF25954"/>
    </source>
</evidence>
<comment type="similarity">
    <text evidence="1">Belongs to the membrane fusion protein (MFP) (TC 8.A.1) family.</text>
</comment>
<dbReference type="PANTHER" id="PTHR30469">
    <property type="entry name" value="MULTIDRUG RESISTANCE PROTEIN MDTA"/>
    <property type="match status" value="1"/>
</dbReference>